<proteinExistence type="predicted"/>
<protein>
    <submittedName>
        <fullName evidence="2">Uncharacterized protein</fullName>
    </submittedName>
</protein>
<keyword evidence="1" id="KW-1185">Reference proteome</keyword>
<gene>
    <name evidence="2" type="primary">LOC106564623</name>
</gene>
<dbReference type="Proteomes" id="UP001652741">
    <property type="component" value="Chromosome ssa12"/>
</dbReference>
<dbReference type="KEGG" id="sasa:106564623"/>
<name>A0A1S3L6Z7_SALSA</name>
<sequence>MASFSFIFPEDRRCSIKDNEVNSGWISTVTKLNTRGGPESKSQNIRLSFAEELGDKYHYANAIDSSLLWTVGYTPYIPPALKGRSFPSVESFFLDEWEPLTLVQTPQVLSTSVSIEEDNLIQSAAGLVSQVLSTSVAIVENDLIQSAAGLVSQVLSTSVAIVEIDLIQSAAGLVSQVLSSSDARVKDRDDSTLRDSNQPEVQVADVSTKRSRLVITISMFSTESCNASVHEVDAIATSLEHSAEKMSTSIADGHIVSSTAVANQKKTRGGFISALQRLFTRKNRKPAKVASKKEHIHLVDHLNVEVTH</sequence>
<dbReference type="RefSeq" id="XP_013986264.2">
    <property type="nucleotide sequence ID" value="XM_014130789.2"/>
</dbReference>
<reference evidence="2" key="1">
    <citation type="submission" date="2025-08" db="UniProtKB">
        <authorList>
            <consortium name="RefSeq"/>
        </authorList>
    </citation>
    <scope>IDENTIFICATION</scope>
</reference>
<dbReference type="AlphaFoldDB" id="A0A1S3L6Z7"/>
<accession>A0A1S3L6Z7</accession>
<organism evidence="1 2">
    <name type="scientific">Salmo salar</name>
    <name type="common">Atlantic salmon</name>
    <dbReference type="NCBI Taxonomy" id="8030"/>
    <lineage>
        <taxon>Eukaryota</taxon>
        <taxon>Metazoa</taxon>
        <taxon>Chordata</taxon>
        <taxon>Craniata</taxon>
        <taxon>Vertebrata</taxon>
        <taxon>Euteleostomi</taxon>
        <taxon>Actinopterygii</taxon>
        <taxon>Neopterygii</taxon>
        <taxon>Teleostei</taxon>
        <taxon>Protacanthopterygii</taxon>
        <taxon>Salmoniformes</taxon>
        <taxon>Salmonidae</taxon>
        <taxon>Salmoninae</taxon>
        <taxon>Salmo</taxon>
    </lineage>
</organism>
<evidence type="ECO:0000313" key="1">
    <source>
        <dbReference type="Proteomes" id="UP001652741"/>
    </source>
</evidence>
<dbReference type="GeneID" id="106564623"/>
<evidence type="ECO:0000313" key="2">
    <source>
        <dbReference type="RefSeq" id="XP_013986264.2"/>
    </source>
</evidence>